<feature type="transmembrane region" description="Helical" evidence="6">
    <location>
        <begin position="378"/>
        <end position="400"/>
    </location>
</feature>
<dbReference type="PROSITE" id="PS00216">
    <property type="entry name" value="SUGAR_TRANSPORT_1"/>
    <property type="match status" value="1"/>
</dbReference>
<dbReference type="PROSITE" id="PS50850">
    <property type="entry name" value="MFS"/>
    <property type="match status" value="1"/>
</dbReference>
<dbReference type="EMBL" id="JAPDRN010000085">
    <property type="protein sequence ID" value="KAJ9625976.1"/>
    <property type="molecule type" value="Genomic_DNA"/>
</dbReference>
<evidence type="ECO:0000256" key="2">
    <source>
        <dbReference type="ARBA" id="ARBA00022448"/>
    </source>
</evidence>
<feature type="transmembrane region" description="Helical" evidence="6">
    <location>
        <begin position="353"/>
        <end position="371"/>
    </location>
</feature>
<keyword evidence="4 6" id="KW-1133">Transmembrane helix</keyword>
<dbReference type="GO" id="GO:0005886">
    <property type="term" value="C:plasma membrane"/>
    <property type="evidence" value="ECO:0007669"/>
    <property type="project" value="TreeGrafter"/>
</dbReference>
<feature type="transmembrane region" description="Helical" evidence="6">
    <location>
        <begin position="198"/>
        <end position="218"/>
    </location>
</feature>
<feature type="transmembrane region" description="Helical" evidence="6">
    <location>
        <begin position="285"/>
        <end position="306"/>
    </location>
</feature>
<dbReference type="Pfam" id="PF06609">
    <property type="entry name" value="TRI12"/>
    <property type="match status" value="2"/>
</dbReference>
<feature type="domain" description="Major facilitator superfamily (MFS) profile" evidence="7">
    <location>
        <begin position="41"/>
        <end position="523"/>
    </location>
</feature>
<organism evidence="8 9">
    <name type="scientific">Knufia peltigerae</name>
    <dbReference type="NCBI Taxonomy" id="1002370"/>
    <lineage>
        <taxon>Eukaryota</taxon>
        <taxon>Fungi</taxon>
        <taxon>Dikarya</taxon>
        <taxon>Ascomycota</taxon>
        <taxon>Pezizomycotina</taxon>
        <taxon>Eurotiomycetes</taxon>
        <taxon>Chaetothyriomycetidae</taxon>
        <taxon>Chaetothyriales</taxon>
        <taxon>Trichomeriaceae</taxon>
        <taxon>Knufia</taxon>
    </lineage>
</organism>
<dbReference type="InterPro" id="IPR010573">
    <property type="entry name" value="MFS_Str1/Tri12-like"/>
</dbReference>
<dbReference type="PANTHER" id="PTHR23501">
    <property type="entry name" value="MAJOR FACILITATOR SUPERFAMILY"/>
    <property type="match status" value="1"/>
</dbReference>
<protein>
    <recommendedName>
        <fullName evidence="7">Major facilitator superfamily (MFS) profile domain-containing protein</fullName>
    </recommendedName>
</protein>
<keyword evidence="9" id="KW-1185">Reference proteome</keyword>
<dbReference type="PANTHER" id="PTHR23501:SF109">
    <property type="entry name" value="MAJOR FACILITATOR SUPERFAMILY (MFS) PROFILE DOMAIN-CONTAINING PROTEIN-RELATED"/>
    <property type="match status" value="1"/>
</dbReference>
<feature type="transmembrane region" description="Helical" evidence="6">
    <location>
        <begin position="38"/>
        <end position="56"/>
    </location>
</feature>
<dbReference type="InterPro" id="IPR005829">
    <property type="entry name" value="Sugar_transporter_CS"/>
</dbReference>
<evidence type="ECO:0000256" key="1">
    <source>
        <dbReference type="ARBA" id="ARBA00004141"/>
    </source>
</evidence>
<feature type="transmembrane region" description="Helical" evidence="6">
    <location>
        <begin position="493"/>
        <end position="514"/>
    </location>
</feature>
<keyword evidence="5 6" id="KW-0472">Membrane</keyword>
<reference evidence="8" key="1">
    <citation type="submission" date="2022-10" db="EMBL/GenBank/DDBJ databases">
        <title>Culturing micro-colonial fungi from biological soil crusts in the Mojave desert and describing Neophaeococcomyces mojavensis, and introducing the new genera and species Taxawa tesnikishii.</title>
        <authorList>
            <person name="Kurbessoian T."/>
            <person name="Stajich J.E."/>
        </authorList>
    </citation>
    <scope>NUCLEOTIDE SEQUENCE</scope>
    <source>
        <strain evidence="8">TK_35</strain>
    </source>
</reference>
<feature type="transmembrane region" description="Helical" evidence="6">
    <location>
        <begin position="107"/>
        <end position="126"/>
    </location>
</feature>
<evidence type="ECO:0000313" key="8">
    <source>
        <dbReference type="EMBL" id="KAJ9625976.1"/>
    </source>
</evidence>
<evidence type="ECO:0000313" key="9">
    <source>
        <dbReference type="Proteomes" id="UP001172681"/>
    </source>
</evidence>
<evidence type="ECO:0000256" key="5">
    <source>
        <dbReference type="ARBA" id="ARBA00023136"/>
    </source>
</evidence>
<dbReference type="Gene3D" id="1.20.1250.20">
    <property type="entry name" value="MFS general substrate transporter like domains"/>
    <property type="match status" value="1"/>
</dbReference>
<accession>A0AA38XWJ0</accession>
<dbReference type="InterPro" id="IPR036259">
    <property type="entry name" value="MFS_trans_sf"/>
</dbReference>
<evidence type="ECO:0000256" key="6">
    <source>
        <dbReference type="SAM" id="Phobius"/>
    </source>
</evidence>
<proteinExistence type="predicted"/>
<feature type="transmembrane region" description="Helical" evidence="6">
    <location>
        <begin position="165"/>
        <end position="186"/>
    </location>
</feature>
<keyword evidence="3 6" id="KW-0812">Transmembrane</keyword>
<dbReference type="GO" id="GO:0022857">
    <property type="term" value="F:transmembrane transporter activity"/>
    <property type="evidence" value="ECO:0007669"/>
    <property type="project" value="InterPro"/>
</dbReference>
<feature type="transmembrane region" description="Helical" evidence="6">
    <location>
        <begin position="76"/>
        <end position="95"/>
    </location>
</feature>
<evidence type="ECO:0000256" key="3">
    <source>
        <dbReference type="ARBA" id="ARBA00022692"/>
    </source>
</evidence>
<feature type="transmembrane region" description="Helical" evidence="6">
    <location>
        <begin position="132"/>
        <end position="153"/>
    </location>
</feature>
<evidence type="ECO:0000259" key="7">
    <source>
        <dbReference type="PROSITE" id="PS50850"/>
    </source>
</evidence>
<name>A0AA38XWJ0_9EURO</name>
<dbReference type="AlphaFoldDB" id="A0AA38XWJ0"/>
<comment type="caution">
    <text evidence="8">The sequence shown here is derived from an EMBL/GenBank/DDBJ whole genome shotgun (WGS) entry which is preliminary data.</text>
</comment>
<gene>
    <name evidence="8" type="ORF">H2204_010275</name>
</gene>
<evidence type="ECO:0000256" key="4">
    <source>
        <dbReference type="ARBA" id="ARBA00022989"/>
    </source>
</evidence>
<feature type="transmembrane region" description="Helical" evidence="6">
    <location>
        <begin position="238"/>
        <end position="259"/>
    </location>
</feature>
<keyword evidence="2" id="KW-0813">Transport</keyword>
<comment type="subcellular location">
    <subcellularLocation>
        <location evidence="1">Membrane</location>
        <topology evidence="1">Multi-pass membrane protein</topology>
    </subcellularLocation>
</comment>
<dbReference type="Proteomes" id="UP001172681">
    <property type="component" value="Unassembled WGS sequence"/>
</dbReference>
<dbReference type="InterPro" id="IPR020846">
    <property type="entry name" value="MFS_dom"/>
</dbReference>
<dbReference type="SUPFAM" id="SSF103473">
    <property type="entry name" value="MFS general substrate transporter"/>
    <property type="match status" value="1"/>
</dbReference>
<sequence>MSTALAHESPTVDDVRPEALGGESIADLPSHYYRKPRVIISIISLALSYQAAWLAYPMISNVLYTFINEDIGPDPDIIWVNLAYGLTQTVTYVILGRASDLFGRRYFAITGNVLCVIGYLICGRAQSIKTVIGGVTIAGFGYGAQLGCLFIAVPELVPYKWRFTAVGLSMASLSPLSSISTAIARFMATNTEQGWRWIFYFVTILSGSAAILQLFFYFPPNFDLLHQRRTKRETFKNFDFIGLLIFLASATPILLGLSWGGQKYQRFGAGEEPLVPFYLFTRLNYVALMVCCTVASLTFWSLSLIWPMQIQFLFEASPEEVGWKSSTIAGGASCGQILAALLVKRIGHTRWQLVTVAVVFTSFIGGMAGVTPRSEGTALAFSLISSICIGYTEVLTLVAAPLTADDHDIGVASGFEMFFRSLYVTVYSNRISHNLISYVGAVASTLGLDASAITKVITAVSAGTPAALNSIPGMTPQIYQSLMKAASTAYQKSFATVYLMSLAFGGCTIIAALLTRNIDGKLTSHVARRIQVESETEPTDEKAHGLAVEEDRVEAIEMT</sequence>